<feature type="compositionally biased region" description="Low complexity" evidence="1">
    <location>
        <begin position="1420"/>
        <end position="1430"/>
    </location>
</feature>
<dbReference type="OrthoDB" id="2428566at2759"/>
<feature type="compositionally biased region" description="Low complexity" evidence="1">
    <location>
        <begin position="1609"/>
        <end position="1624"/>
    </location>
</feature>
<feature type="region of interest" description="Disordered" evidence="1">
    <location>
        <begin position="179"/>
        <end position="200"/>
    </location>
</feature>
<feature type="compositionally biased region" description="Polar residues" evidence="1">
    <location>
        <begin position="803"/>
        <end position="813"/>
    </location>
</feature>
<feature type="compositionally biased region" description="Low complexity" evidence="1">
    <location>
        <begin position="1318"/>
        <end position="1327"/>
    </location>
</feature>
<feature type="compositionally biased region" description="Low complexity" evidence="1">
    <location>
        <begin position="455"/>
        <end position="466"/>
    </location>
</feature>
<feature type="region of interest" description="Disordered" evidence="1">
    <location>
        <begin position="91"/>
        <end position="132"/>
    </location>
</feature>
<feature type="compositionally biased region" description="Low complexity" evidence="1">
    <location>
        <begin position="977"/>
        <end position="992"/>
    </location>
</feature>
<feature type="compositionally biased region" description="Polar residues" evidence="1">
    <location>
        <begin position="782"/>
        <end position="793"/>
    </location>
</feature>
<comment type="caution">
    <text evidence="2">The sequence shown here is derived from an EMBL/GenBank/DDBJ whole genome shotgun (WGS) entry which is preliminary data.</text>
</comment>
<organism evidence="2 3">
    <name type="scientific">Lunasporangiospora selenospora</name>
    <dbReference type="NCBI Taxonomy" id="979761"/>
    <lineage>
        <taxon>Eukaryota</taxon>
        <taxon>Fungi</taxon>
        <taxon>Fungi incertae sedis</taxon>
        <taxon>Mucoromycota</taxon>
        <taxon>Mortierellomycotina</taxon>
        <taxon>Mortierellomycetes</taxon>
        <taxon>Mortierellales</taxon>
        <taxon>Mortierellaceae</taxon>
        <taxon>Lunasporangiospora</taxon>
    </lineage>
</organism>
<feature type="compositionally biased region" description="Basic residues" evidence="1">
    <location>
        <begin position="116"/>
        <end position="127"/>
    </location>
</feature>
<feature type="compositionally biased region" description="Polar residues" evidence="1">
    <location>
        <begin position="646"/>
        <end position="656"/>
    </location>
</feature>
<evidence type="ECO:0000256" key="1">
    <source>
        <dbReference type="SAM" id="MobiDB-lite"/>
    </source>
</evidence>
<feature type="region of interest" description="Disordered" evidence="1">
    <location>
        <begin position="1573"/>
        <end position="1637"/>
    </location>
</feature>
<evidence type="ECO:0000313" key="3">
    <source>
        <dbReference type="Proteomes" id="UP000780801"/>
    </source>
</evidence>
<feature type="compositionally biased region" description="Polar residues" evidence="1">
    <location>
        <begin position="1017"/>
        <end position="1036"/>
    </location>
</feature>
<dbReference type="Proteomes" id="UP000780801">
    <property type="component" value="Unassembled WGS sequence"/>
</dbReference>
<feature type="compositionally biased region" description="Gly residues" evidence="1">
    <location>
        <begin position="1625"/>
        <end position="1637"/>
    </location>
</feature>
<feature type="compositionally biased region" description="Low complexity" evidence="1">
    <location>
        <begin position="1060"/>
        <end position="1070"/>
    </location>
</feature>
<feature type="region of interest" description="Disordered" evidence="1">
    <location>
        <begin position="694"/>
        <end position="814"/>
    </location>
</feature>
<feature type="region of interest" description="Disordered" evidence="1">
    <location>
        <begin position="628"/>
        <end position="672"/>
    </location>
</feature>
<feature type="compositionally biased region" description="Low complexity" evidence="1">
    <location>
        <begin position="506"/>
        <end position="517"/>
    </location>
</feature>
<feature type="compositionally biased region" description="Low complexity" evidence="1">
    <location>
        <begin position="1092"/>
        <end position="1135"/>
    </location>
</feature>
<feature type="compositionally biased region" description="Low complexity" evidence="1">
    <location>
        <begin position="657"/>
        <end position="672"/>
    </location>
</feature>
<feature type="compositionally biased region" description="Polar residues" evidence="1">
    <location>
        <begin position="1220"/>
        <end position="1236"/>
    </location>
</feature>
<feature type="compositionally biased region" description="Gly residues" evidence="1">
    <location>
        <begin position="1431"/>
        <end position="1441"/>
    </location>
</feature>
<feature type="compositionally biased region" description="Low complexity" evidence="1">
    <location>
        <begin position="91"/>
        <end position="104"/>
    </location>
</feature>
<feature type="region of interest" description="Disordered" evidence="1">
    <location>
        <begin position="1282"/>
        <end position="1357"/>
    </location>
</feature>
<feature type="compositionally biased region" description="Pro residues" evidence="1">
    <location>
        <begin position="531"/>
        <end position="549"/>
    </location>
</feature>
<feature type="region of interest" description="Disordered" evidence="1">
    <location>
        <begin position="371"/>
        <end position="395"/>
    </location>
</feature>
<protein>
    <submittedName>
        <fullName evidence="2">Uncharacterized protein</fullName>
    </submittedName>
</protein>
<feature type="compositionally biased region" description="Low complexity" evidence="1">
    <location>
        <begin position="550"/>
        <end position="563"/>
    </location>
</feature>
<feature type="region of interest" description="Disordered" evidence="1">
    <location>
        <begin position="1219"/>
        <end position="1242"/>
    </location>
</feature>
<feature type="region of interest" description="Disordered" evidence="1">
    <location>
        <begin position="444"/>
        <end position="466"/>
    </location>
</feature>
<feature type="compositionally biased region" description="Polar residues" evidence="1">
    <location>
        <begin position="1302"/>
        <end position="1317"/>
    </location>
</feature>
<keyword evidence="3" id="KW-1185">Reference proteome</keyword>
<proteinExistence type="predicted"/>
<sequence length="1637" mass="170460">MASFNVTAVDVVDLDAMNITDTFPEASSFDLDMSSSYNHSYTDSFSGIPAAQQALWDDGQLTMNTSRIQYAIATSPMSSFNNSANTSFNQGFLPSPSASSSNPSGRHLQVPSASPHQHHLHHQHHLQRTLYHQQGHALHPLAQQLDYDIESNYSRHTGEGARSGGEDDSFQPAWETAKDRENGAGSGLPSGIMTPNNFDLDHRDESPLLLYQDSVEANLSRGEGNSLSLFARLGNESELSYDLFKEELDAEETRDRSRLLGLDPSDPLLLSSSPFPGMSQDNSPLRVSTVPNMPTAFGPPPPGSQISQQQQPFRNEIFDKEFMASLRTPLVPQPPPPLESALKKQHFFDDLHKIPEPVYNYENTIDIVRHKSHDDGPAAHPSQLLKDTETGGSSKTENEAYKQALKSFFDSLKVADPIKTPHKFAPQPLPILWNEPKLRSKKLPNLDLDDYNKKSSTSSPTTSAFSPALSTLSAASAATQAAMTTLSKVRSAKAMAESNSSGIENGSKTGLGSSKGSMAHAALSSTLDTPAPAPASAPGPPLTLAPEPLPTSQSSKHASTSSSPPQNRVVPGFGLAGLEKESNQGPPDPMMTPNAEISGSANHHNRHQPPVLPASALSSSSLASLASSTGSVARRGSIRRPESGVTLPSETQNAPFSTPLGSGTTYTTTASGTIKLRPSPLALRSTNVDVDNGFAVGDMGESGHERPFSGAEDENEYLSRQLRPPAAINPSRLPGAGGPALRKRGPLNQDMFQQQDSAGTTTETGSDLQEGPYQPQDKDLTKPSSTTTMPASAQQVQQLQQQESMTGSATISRRGSARLSANILPESLTALNNHAMFEEQAHRRNSEQLQLQVQPQQQTKFSDGGLPTPTSATTVAVLPTTTTAAVSSSVTSPPTAVMTDTAALATPTTATTTTAATLSLPTPSSAASIDHKIPSVGGVGTTQSLGRNFAARYGRSGSGSSASSAGGGDTGSHMNDPMGTNSPTTPTTATTGLGIGGVNPYGTLTGSRAARQGLMSGHSQNRSSLGAGATSPSLQRMYSEEGPTSGTGGSPYSKLPPTPTSTSPPRSTNSNGGGYESRFGSTGIAAGSKLQSPLTSTTSRTTTGLRTSPPGSTPSSNLGTPSRRSSQQLRYSQGSLEDYVVDGLGASAGSPEYAPHPPAPSRQLQPRPSQLRERHGGQYRQQESLGAAAAMAYGVQDRYGAEDAQEDDYATYDDYYETASYQSPTSGHDTYSSRPSSMRLATAGHYRRSSRELGGMLPRLTMPTAGTHVNGGYEYGNVDLETSPTTPTAAPHSMRRPPLPMSMTSPSAGLSLNSRRVSTASSTGAGTNSLLPSMMGLPTSGRPGSSSGTGLGIATGPSPGTGVGLGVSGLYQPSVQRSTSLYTTSGATLGRAAASRVTASLMDDQQQQQQLSGVPPRRVTSMYSSATSSGSGIGSGSGSISGGSMRRGSGIQYSSAGASSRRGVSDSIYGGGHRPYNNGGEMDDGYGGDEGDEGEDYVRVFNPSRPAVSRPTTDYMSSSSINYRSGSISSIASGTSTVTGIPSAHGGGGGSAYYSPIAPTRKSSLNAYAPGPGYVRSGSGSSVGSNVTGGPKSMRSQGKLGQRPYSQDMGMAMPGPSRGMSMSGGSSGAAGGGQYSS</sequence>
<gene>
    <name evidence="2" type="ORF">BGW38_010870</name>
</gene>
<feature type="compositionally biased region" description="Gly residues" evidence="1">
    <location>
        <begin position="1347"/>
        <end position="1357"/>
    </location>
</feature>
<accession>A0A9P6FW54</accession>
<feature type="non-terminal residue" evidence="2">
    <location>
        <position position="1637"/>
    </location>
</feature>
<name>A0A9P6FW54_9FUNG</name>
<evidence type="ECO:0000313" key="2">
    <source>
        <dbReference type="EMBL" id="KAF9582703.1"/>
    </source>
</evidence>
<feature type="compositionally biased region" description="Low complexity" evidence="1">
    <location>
        <begin position="1573"/>
        <end position="1591"/>
    </location>
</feature>
<feature type="compositionally biased region" description="Polar residues" evidence="1">
    <location>
        <begin position="750"/>
        <end position="767"/>
    </location>
</feature>
<feature type="compositionally biased region" description="Acidic residues" evidence="1">
    <location>
        <begin position="1481"/>
        <end position="1495"/>
    </location>
</feature>
<feature type="compositionally biased region" description="Low complexity" evidence="1">
    <location>
        <begin position="1442"/>
        <end position="1467"/>
    </location>
</feature>
<dbReference type="EMBL" id="JAABOA010000955">
    <property type="protein sequence ID" value="KAF9582703.1"/>
    <property type="molecule type" value="Genomic_DNA"/>
</dbReference>
<feature type="compositionally biased region" description="Low complexity" evidence="1">
    <location>
        <begin position="1336"/>
        <end position="1346"/>
    </location>
</feature>
<feature type="region of interest" description="Disordered" evidence="1">
    <location>
        <begin position="496"/>
        <end position="616"/>
    </location>
</feature>
<feature type="compositionally biased region" description="Low complexity" evidence="1">
    <location>
        <begin position="1040"/>
        <end position="1053"/>
    </location>
</feature>
<feature type="region of interest" description="Disordered" evidence="1">
    <location>
        <begin position="951"/>
        <end position="1183"/>
    </location>
</feature>
<feature type="region of interest" description="Disordered" evidence="1">
    <location>
        <begin position="1399"/>
        <end position="1497"/>
    </location>
</feature>
<reference evidence="2" key="1">
    <citation type="journal article" date="2020" name="Fungal Divers.">
        <title>Resolving the Mortierellaceae phylogeny through synthesis of multi-gene phylogenetics and phylogenomics.</title>
        <authorList>
            <person name="Vandepol N."/>
            <person name="Liber J."/>
            <person name="Desiro A."/>
            <person name="Na H."/>
            <person name="Kennedy M."/>
            <person name="Barry K."/>
            <person name="Grigoriev I.V."/>
            <person name="Miller A.N."/>
            <person name="O'Donnell K."/>
            <person name="Stajich J.E."/>
            <person name="Bonito G."/>
        </authorList>
    </citation>
    <scope>NUCLEOTIDE SEQUENCE</scope>
    <source>
        <strain evidence="2">KOD1015</strain>
    </source>
</reference>
<feature type="compositionally biased region" description="Low complexity" evidence="1">
    <location>
        <begin position="951"/>
        <end position="964"/>
    </location>
</feature>